<dbReference type="EMBL" id="JBHSFA010000011">
    <property type="protein sequence ID" value="MFC4544406.1"/>
    <property type="molecule type" value="Genomic_DNA"/>
</dbReference>
<reference evidence="1 2" key="1">
    <citation type="journal article" date="2019" name="Int. J. Syst. Evol. Microbiol.">
        <title>The Global Catalogue of Microorganisms (GCM) 10K type strain sequencing project: providing services to taxonomists for standard genome sequencing and annotation.</title>
        <authorList>
            <consortium name="The Broad Institute Genomics Platform"/>
            <consortium name="The Broad Institute Genome Sequencing Center for Infectious Disease"/>
            <person name="Wu L."/>
            <person name="Ma J."/>
        </authorList>
    </citation>
    <scope>NUCLEOTIDE SEQUENCE [LARGE SCALE GENOMIC DNA]</scope>
    <source>
        <strain evidence="1 2">WLHS5</strain>
    </source>
</reference>
<keyword evidence="2" id="KW-1185">Reference proteome</keyword>
<sequence length="95" mass="10859">MRLEFLDHRLEPGWAEDDGVTYTWSYDGATTEITDSLTEAEDWSEIDTGDVTSTNVDGDGTVWGETHVAISPEARIDRLRRLLEFYPIVEMNVYD</sequence>
<organism evidence="1 2">
    <name type="scientific">Halosolutus amylolyticus</name>
    <dbReference type="NCBI Taxonomy" id="2932267"/>
    <lineage>
        <taxon>Archaea</taxon>
        <taxon>Methanobacteriati</taxon>
        <taxon>Methanobacteriota</taxon>
        <taxon>Stenosarchaea group</taxon>
        <taxon>Halobacteria</taxon>
        <taxon>Halobacteriales</taxon>
        <taxon>Natrialbaceae</taxon>
        <taxon>Halosolutus</taxon>
    </lineage>
</organism>
<protein>
    <submittedName>
        <fullName evidence="1">Uncharacterized protein</fullName>
    </submittedName>
</protein>
<evidence type="ECO:0000313" key="1">
    <source>
        <dbReference type="EMBL" id="MFC4544406.1"/>
    </source>
</evidence>
<evidence type="ECO:0000313" key="2">
    <source>
        <dbReference type="Proteomes" id="UP001595898"/>
    </source>
</evidence>
<comment type="caution">
    <text evidence="1">The sequence shown here is derived from an EMBL/GenBank/DDBJ whole genome shotgun (WGS) entry which is preliminary data.</text>
</comment>
<gene>
    <name evidence="1" type="ORF">ACFO5R_20975</name>
</gene>
<name>A0ABD5PVI3_9EURY</name>
<dbReference type="AlphaFoldDB" id="A0ABD5PVI3"/>
<accession>A0ABD5PVI3</accession>
<dbReference type="RefSeq" id="WP_250141139.1">
    <property type="nucleotide sequence ID" value="NZ_JALIQP010000003.1"/>
</dbReference>
<dbReference type="Proteomes" id="UP001595898">
    <property type="component" value="Unassembled WGS sequence"/>
</dbReference>
<proteinExistence type="predicted"/>